<dbReference type="GO" id="GO:0005524">
    <property type="term" value="F:ATP binding"/>
    <property type="evidence" value="ECO:0007669"/>
    <property type="project" value="InterPro"/>
</dbReference>
<dbReference type="HAMAP" id="MF_04144">
    <property type="entry name" value="TERL_LAMBDA"/>
    <property type="match status" value="1"/>
</dbReference>
<organism evidence="4 5">
    <name type="scientific">Alkalilimnicola ehrlichii</name>
    <dbReference type="NCBI Taxonomy" id="351052"/>
    <lineage>
        <taxon>Bacteria</taxon>
        <taxon>Pseudomonadati</taxon>
        <taxon>Pseudomonadota</taxon>
        <taxon>Gammaproteobacteria</taxon>
        <taxon>Chromatiales</taxon>
        <taxon>Ectothiorhodospiraceae</taxon>
        <taxon>Alkalilimnicola</taxon>
    </lineage>
</organism>
<evidence type="ECO:0000313" key="4">
    <source>
        <dbReference type="EMBL" id="RFA35141.1"/>
    </source>
</evidence>
<dbReference type="GO" id="GO:0004519">
    <property type="term" value="F:endonuclease activity"/>
    <property type="evidence" value="ECO:0007669"/>
    <property type="project" value="InterPro"/>
</dbReference>
<sequence length="680" mass="76350">MSNLASARSILAEVAEIVRPPRRLTVPEAAERHVVLDIPGGYQGPWSNDLTHYMVEPAQRLSSRECEAVIFVGPAQSAKTQALIDNWIAHSIVADPGDMTVIQTAQDTARDYSRRRVDRLIAASPDLRARLRPGQDDNTHDKTFSSGMILSLGWPSKNQLAGRAIGRMALTDYDRMPEDIGGEGSAFDLARKRTTTFLSRGMTCAESSPSRPVRDPKWRRKTPHEAPPTSGILGLYNTGDRRRLYGKCPCCGEYFTPEAGPEAAMIPDDGSIDSRAERAQLICTASGCLISQSDERKFKRSARWLKEGQTIGSDGVVSGEGRRSRRASFWMPGWFAAFQSWRSIIANYLHAIDNYERTGDEEPLKSVINTDMAAPYLYKAQQDDTRDGGYLSERAEPSERFVVPEGVRTLIGVVDVQAGKKSSRDAKKRARFEVAIIGYGERGERWLIDRYPITDVDPAARIEDWDKVTEKVVNATYRLEGGRELRVHRAGVDLGGKAGVSERAYEWWRGLKRAGLGNRVRLVKGEKRAVGRIRETYPDSSSRKDRRSGGRGDVPVILVNGNQVKDAVYADLQRESPGPGYVHFPDWLPGRYYDELTAEQRTEKGWEPIPGRPNETFDLFVYAAALWLYLKGDKINWAAPPSWAAPMERNANVMTKDERREMKTQPRPTTRGRRARFRFN</sequence>
<evidence type="ECO:0000259" key="2">
    <source>
        <dbReference type="Pfam" id="PF05876"/>
    </source>
</evidence>
<dbReference type="InterPro" id="IPR008866">
    <property type="entry name" value="Phage_lambda_GpA-like"/>
</dbReference>
<accession>A0A3E0WSL6</accession>
<feature type="region of interest" description="Disordered" evidence="1">
    <location>
        <begin position="203"/>
        <end position="231"/>
    </location>
</feature>
<dbReference type="Proteomes" id="UP000256763">
    <property type="component" value="Unassembled WGS sequence"/>
</dbReference>
<feature type="domain" description="Terminase large subunit GpA endonuclease" evidence="3">
    <location>
        <begin position="327"/>
        <end position="637"/>
    </location>
</feature>
<name>A0A3E0WSL6_9GAMM</name>
<dbReference type="RefSeq" id="WP_116304298.1">
    <property type="nucleotide sequence ID" value="NZ_NFZV01000051.1"/>
</dbReference>
<dbReference type="OrthoDB" id="5181253at2"/>
<dbReference type="EMBL" id="NFZW01000013">
    <property type="protein sequence ID" value="RFA35141.1"/>
    <property type="molecule type" value="Genomic_DNA"/>
</dbReference>
<feature type="region of interest" description="Disordered" evidence="1">
    <location>
        <begin position="533"/>
        <end position="553"/>
    </location>
</feature>
<gene>
    <name evidence="4" type="ORF">CAL65_13630</name>
</gene>
<dbReference type="PANTHER" id="PTHR34413">
    <property type="entry name" value="PROPHAGE TAIL FIBER ASSEMBLY PROTEIN HOMOLOG TFAE-RELATED-RELATED"/>
    <property type="match status" value="1"/>
</dbReference>
<feature type="region of interest" description="Disordered" evidence="1">
    <location>
        <begin position="657"/>
        <end position="680"/>
    </location>
</feature>
<feature type="compositionally biased region" description="Basic and acidic residues" evidence="1">
    <location>
        <begin position="533"/>
        <end position="550"/>
    </location>
</feature>
<proteinExistence type="inferred from homology"/>
<keyword evidence="5" id="KW-1185">Reference proteome</keyword>
<evidence type="ECO:0008006" key="6">
    <source>
        <dbReference type="Google" id="ProtNLM"/>
    </source>
</evidence>
<evidence type="ECO:0000259" key="3">
    <source>
        <dbReference type="Pfam" id="PF20454"/>
    </source>
</evidence>
<feature type="compositionally biased region" description="Basic residues" evidence="1">
    <location>
        <begin position="670"/>
        <end position="680"/>
    </location>
</feature>
<dbReference type="InterPro" id="IPR046453">
    <property type="entry name" value="GpA_ATPase"/>
</dbReference>
<dbReference type="Pfam" id="PF05876">
    <property type="entry name" value="GpA_ATPase"/>
    <property type="match status" value="1"/>
</dbReference>
<dbReference type="InterPro" id="IPR046454">
    <property type="entry name" value="GpA_endonuclease"/>
</dbReference>
<dbReference type="GO" id="GO:0016887">
    <property type="term" value="F:ATP hydrolysis activity"/>
    <property type="evidence" value="ECO:0007669"/>
    <property type="project" value="InterPro"/>
</dbReference>
<dbReference type="Pfam" id="PF20454">
    <property type="entry name" value="GpA_nuclease"/>
    <property type="match status" value="1"/>
</dbReference>
<dbReference type="PANTHER" id="PTHR34413:SF2">
    <property type="entry name" value="PROPHAGE TAIL FIBER ASSEMBLY PROTEIN HOMOLOG TFAE-RELATED"/>
    <property type="match status" value="1"/>
</dbReference>
<comment type="caution">
    <text evidence="4">The sequence shown here is derived from an EMBL/GenBank/DDBJ whole genome shotgun (WGS) entry which is preliminary data.</text>
</comment>
<evidence type="ECO:0000313" key="5">
    <source>
        <dbReference type="Proteomes" id="UP000256763"/>
    </source>
</evidence>
<evidence type="ECO:0000256" key="1">
    <source>
        <dbReference type="SAM" id="MobiDB-lite"/>
    </source>
</evidence>
<dbReference type="InterPro" id="IPR051220">
    <property type="entry name" value="TFA_Chaperone"/>
</dbReference>
<reference evidence="5" key="1">
    <citation type="submission" date="2017-05" db="EMBL/GenBank/DDBJ databases">
        <authorList>
            <person name="Sharma S."/>
            <person name="Sidhu C."/>
            <person name="Pinnaka A.K."/>
        </authorList>
    </citation>
    <scope>NUCLEOTIDE SEQUENCE [LARGE SCALE GENOMIC DNA]</scope>
    <source>
        <strain evidence="5">AK93</strain>
    </source>
</reference>
<dbReference type="AlphaFoldDB" id="A0A3E0WSL6"/>
<protein>
    <recommendedName>
        <fullName evidence="6">Terminase GpA</fullName>
    </recommendedName>
</protein>
<feature type="domain" description="Phage terminase large subunit GpA ATPase" evidence="2">
    <location>
        <begin position="42"/>
        <end position="304"/>
    </location>
</feature>